<evidence type="ECO:0000313" key="3">
    <source>
        <dbReference type="Proteomes" id="UP001075354"/>
    </source>
</evidence>
<dbReference type="GO" id="GO:0006357">
    <property type="term" value="P:regulation of transcription by RNA polymerase II"/>
    <property type="evidence" value="ECO:0007669"/>
    <property type="project" value="TreeGrafter"/>
</dbReference>
<comment type="caution">
    <text evidence="2">The sequence shown here is derived from an EMBL/GenBank/DDBJ whole genome shotgun (WGS) entry which is preliminary data.</text>
</comment>
<dbReference type="SMART" id="SM00595">
    <property type="entry name" value="MADF"/>
    <property type="match status" value="1"/>
</dbReference>
<dbReference type="InterPro" id="IPR006578">
    <property type="entry name" value="MADF-dom"/>
</dbReference>
<evidence type="ECO:0000313" key="2">
    <source>
        <dbReference type="EMBL" id="KAJ1523129.1"/>
    </source>
</evidence>
<sequence>MSARSKKFRKEQEISLATEVEKRPILWDCTLDVYRRADLKGDKWADVAAIVGGCTGDDVCKRFKNMRETFQANHRKVREQANKCSGSGTDDMFRPSWFLYRYLVYLAKTCAQAESTSNIAEAEHESEINDGASTSTSAPVNMYFDETLQHEDDFGYLALQQYVFIPDDTTSDDSMAANVVQSAKTDRPSSAPPVGVGTKRAVPGGEDYFFYQKGAGKKSSATLLQSAVKAIEKMASEPLPKMPDFVVPTPSAAEPEDQFSKFISSRLQMLDGEKRKLCENEILQVIMKY</sequence>
<feature type="domain" description="MADF" evidence="1">
    <location>
        <begin position="15"/>
        <end position="111"/>
    </location>
</feature>
<dbReference type="Proteomes" id="UP001075354">
    <property type="component" value="Chromosome 10"/>
</dbReference>
<dbReference type="AlphaFoldDB" id="A0AAV7XAR2"/>
<dbReference type="InterPro" id="IPR039353">
    <property type="entry name" value="TF_Adf1"/>
</dbReference>
<proteinExistence type="predicted"/>
<dbReference type="GO" id="GO:0005667">
    <property type="term" value="C:transcription regulator complex"/>
    <property type="evidence" value="ECO:0007669"/>
    <property type="project" value="TreeGrafter"/>
</dbReference>
<organism evidence="2 3">
    <name type="scientific">Megalurothrips usitatus</name>
    <name type="common">bean blossom thrips</name>
    <dbReference type="NCBI Taxonomy" id="439358"/>
    <lineage>
        <taxon>Eukaryota</taxon>
        <taxon>Metazoa</taxon>
        <taxon>Ecdysozoa</taxon>
        <taxon>Arthropoda</taxon>
        <taxon>Hexapoda</taxon>
        <taxon>Insecta</taxon>
        <taxon>Pterygota</taxon>
        <taxon>Neoptera</taxon>
        <taxon>Paraneoptera</taxon>
        <taxon>Thysanoptera</taxon>
        <taxon>Terebrantia</taxon>
        <taxon>Thripoidea</taxon>
        <taxon>Thripidae</taxon>
        <taxon>Megalurothrips</taxon>
    </lineage>
</organism>
<dbReference type="GO" id="GO:0005634">
    <property type="term" value="C:nucleus"/>
    <property type="evidence" value="ECO:0007669"/>
    <property type="project" value="TreeGrafter"/>
</dbReference>
<dbReference type="Pfam" id="PF10545">
    <property type="entry name" value="MADF_DNA_bdg"/>
    <property type="match status" value="1"/>
</dbReference>
<accession>A0AAV7XAR2</accession>
<keyword evidence="3" id="KW-1185">Reference proteome</keyword>
<reference evidence="2" key="1">
    <citation type="submission" date="2022-12" db="EMBL/GenBank/DDBJ databases">
        <title>Chromosome-level genome assembly of the bean flower thrips Megalurothrips usitatus.</title>
        <authorList>
            <person name="Ma L."/>
            <person name="Liu Q."/>
            <person name="Li H."/>
            <person name="Cai W."/>
        </authorList>
    </citation>
    <scope>NUCLEOTIDE SEQUENCE</scope>
    <source>
        <strain evidence="2">Cailab_2022a</strain>
    </source>
</reference>
<dbReference type="PANTHER" id="PTHR12243:SF67">
    <property type="entry name" value="COREPRESSOR OF PANGOLIN, ISOFORM A-RELATED"/>
    <property type="match status" value="1"/>
</dbReference>
<dbReference type="PANTHER" id="PTHR12243">
    <property type="entry name" value="MADF DOMAIN TRANSCRIPTION FACTOR"/>
    <property type="match status" value="1"/>
</dbReference>
<evidence type="ECO:0000259" key="1">
    <source>
        <dbReference type="PROSITE" id="PS51029"/>
    </source>
</evidence>
<dbReference type="EMBL" id="JAPTSV010000010">
    <property type="protein sequence ID" value="KAJ1523129.1"/>
    <property type="molecule type" value="Genomic_DNA"/>
</dbReference>
<dbReference type="PROSITE" id="PS51029">
    <property type="entry name" value="MADF"/>
    <property type="match status" value="1"/>
</dbReference>
<protein>
    <recommendedName>
        <fullName evidence="1">MADF domain-containing protein</fullName>
    </recommendedName>
</protein>
<name>A0AAV7XAR2_9NEOP</name>
<gene>
    <name evidence="2" type="ORF">ONE63_001022</name>
</gene>